<keyword evidence="2" id="KW-0812">Transmembrane</keyword>
<gene>
    <name evidence="3" type="ORF">ACFMB1_04635</name>
</gene>
<evidence type="ECO:0000256" key="1">
    <source>
        <dbReference type="SAM" id="MobiDB-lite"/>
    </source>
</evidence>
<protein>
    <submittedName>
        <fullName evidence="3">Uncharacterized protein</fullName>
    </submittedName>
</protein>
<keyword evidence="2" id="KW-0472">Membrane</keyword>
<keyword evidence="4" id="KW-1185">Reference proteome</keyword>
<dbReference type="Proteomes" id="UP001596116">
    <property type="component" value="Unassembled WGS sequence"/>
</dbReference>
<name>A0ABW1KWJ0_9PROT</name>
<organism evidence="3 4">
    <name type="scientific">Hyphococcus aureus</name>
    <dbReference type="NCBI Taxonomy" id="2666033"/>
    <lineage>
        <taxon>Bacteria</taxon>
        <taxon>Pseudomonadati</taxon>
        <taxon>Pseudomonadota</taxon>
        <taxon>Alphaproteobacteria</taxon>
        <taxon>Parvularculales</taxon>
        <taxon>Parvularculaceae</taxon>
        <taxon>Hyphococcus</taxon>
    </lineage>
</organism>
<evidence type="ECO:0000313" key="3">
    <source>
        <dbReference type="EMBL" id="MFC6034818.1"/>
    </source>
</evidence>
<sequence>MSESEHKPDPAAAPAQAPEKKVELTRSDRIAMRMSLAQTVLAVVGFLVGLIALYAALNEADAVRKQQQASVWPHLEIAVSNNNVVDNEFTMIAVSNKGIGPARIRSVEVLLDDEPVSNWWALLGSLVESDGDAILISNADIYGKVLAAGEEIEIMRLDQTALPVTGGEAKDYSEVLASLRGAISEGRVRMNICYCSVFDDCWLFDTTRYGDPEVVPACKPQPTGVQF</sequence>
<keyword evidence="2" id="KW-1133">Transmembrane helix</keyword>
<comment type="caution">
    <text evidence="3">The sequence shown here is derived from an EMBL/GenBank/DDBJ whole genome shotgun (WGS) entry which is preliminary data.</text>
</comment>
<feature type="transmembrane region" description="Helical" evidence="2">
    <location>
        <begin position="36"/>
        <end position="57"/>
    </location>
</feature>
<evidence type="ECO:0000313" key="4">
    <source>
        <dbReference type="Proteomes" id="UP001596116"/>
    </source>
</evidence>
<feature type="region of interest" description="Disordered" evidence="1">
    <location>
        <begin position="1"/>
        <end position="21"/>
    </location>
</feature>
<proteinExistence type="predicted"/>
<reference evidence="3 4" key="1">
    <citation type="submission" date="2024-09" db="EMBL/GenBank/DDBJ databases">
        <authorList>
            <person name="Zhang Z.-H."/>
        </authorList>
    </citation>
    <scope>NUCLEOTIDE SEQUENCE [LARGE SCALE GENOMIC DNA]</scope>
    <source>
        <strain evidence="3 4">HHTR114</strain>
    </source>
</reference>
<dbReference type="RefSeq" id="WP_379879844.1">
    <property type="nucleotide sequence ID" value="NZ_JBHPON010000001.1"/>
</dbReference>
<accession>A0ABW1KWJ0</accession>
<evidence type="ECO:0000256" key="2">
    <source>
        <dbReference type="SAM" id="Phobius"/>
    </source>
</evidence>
<dbReference type="EMBL" id="JBHPON010000001">
    <property type="protein sequence ID" value="MFC6034818.1"/>
    <property type="molecule type" value="Genomic_DNA"/>
</dbReference>